<dbReference type="GO" id="GO:0009536">
    <property type="term" value="C:plastid"/>
    <property type="evidence" value="ECO:0007669"/>
    <property type="project" value="TreeGrafter"/>
</dbReference>
<dbReference type="FunFam" id="1.20.1250.20:FF:000058">
    <property type="entry name" value="ascorbate transporter, chloroplastic isoform X1"/>
    <property type="match status" value="1"/>
</dbReference>
<reference evidence="10 11" key="1">
    <citation type="submission" date="2023-10" db="EMBL/GenBank/DDBJ databases">
        <title>Chromosome-scale genome assembly provides insights into flower coloration mechanisms of Canna indica.</title>
        <authorList>
            <person name="Li C."/>
        </authorList>
    </citation>
    <scope>NUCLEOTIDE SEQUENCE [LARGE SCALE GENOMIC DNA]</scope>
    <source>
        <tissue evidence="10">Flower</tissue>
    </source>
</reference>
<feature type="transmembrane region" description="Helical" evidence="8">
    <location>
        <begin position="380"/>
        <end position="401"/>
    </location>
</feature>
<comment type="subcellular location">
    <subcellularLocation>
        <location evidence="1">Membrane</location>
        <topology evidence="1">Multi-pass membrane protein</topology>
    </subcellularLocation>
</comment>
<sequence>MAVASSPPSKSIFRSHSPSPSPSSRSSILNSVRVWNGRSGSRLRIVSSGMDLKAKEFLVSGSGTEAVAWFGRERWGWATRRRGGGGSGAVMCSAEGIGRRLERAQPSGAAMVIPERAKVLVLVAMVMCLCNADRVVMSVAIVPLASRYGWSSSFLGIVQSSFLWGYLISSIAGGALADRYGGKRVLACGAAVWSLATLLTPWAANHSTAMLLAVRALFGLAEGVAFPSMSTLLFRWFPGNERASAVGLSMAGFHMGNVISFLASPVILSSIGINGSFAFFASLGFLWLSAWLVGMTNDPRDSPHISQAELRLIQAGKVDLKMENSQLPSVPHLLSKLPAWSCILANIANNWGYFVLLSWLPVYFKTVYNVNLKQAAWFSAVPWGVMALSGYVAGATSDFMIKSGMSVIYVRKMMQTIGFVGPAVSLLCLRFAQSPIAAAVLMTMALSLSSFSQAGYFLNIQDIAPKCAGFLHGITNSAGTLAAIFSTIGAGYFVQWLGSFQAFLTLTAAVYFAIAIFYNLFATSEQVFF</sequence>
<protein>
    <recommendedName>
        <fullName evidence="9">Major facilitator superfamily (MFS) profile domain-containing protein</fullName>
    </recommendedName>
</protein>
<dbReference type="CDD" id="cd17380">
    <property type="entry name" value="MFS_SLC17A9_like"/>
    <property type="match status" value="1"/>
</dbReference>
<evidence type="ECO:0000256" key="6">
    <source>
        <dbReference type="ARBA" id="ARBA00024362"/>
    </source>
</evidence>
<feature type="transmembrane region" description="Helical" evidence="8">
    <location>
        <begin position="246"/>
        <end position="267"/>
    </location>
</feature>
<feature type="transmembrane region" description="Helical" evidence="8">
    <location>
        <begin position="470"/>
        <end position="494"/>
    </location>
</feature>
<dbReference type="InterPro" id="IPR020846">
    <property type="entry name" value="MFS_dom"/>
</dbReference>
<keyword evidence="11" id="KW-1185">Reference proteome</keyword>
<evidence type="ECO:0000259" key="9">
    <source>
        <dbReference type="PROSITE" id="PS50850"/>
    </source>
</evidence>
<comment type="function">
    <text evidence="5">Probable anion transporter.</text>
</comment>
<evidence type="ECO:0000256" key="2">
    <source>
        <dbReference type="ARBA" id="ARBA00022692"/>
    </source>
</evidence>
<feature type="transmembrane region" description="Helical" evidence="8">
    <location>
        <begin position="273"/>
        <end position="293"/>
    </location>
</feature>
<feature type="transmembrane region" description="Helical" evidence="8">
    <location>
        <begin position="119"/>
        <end position="142"/>
    </location>
</feature>
<evidence type="ECO:0000256" key="4">
    <source>
        <dbReference type="ARBA" id="ARBA00023136"/>
    </source>
</evidence>
<evidence type="ECO:0000313" key="10">
    <source>
        <dbReference type="EMBL" id="WOL14940.1"/>
    </source>
</evidence>
<feature type="transmembrane region" description="Helical" evidence="8">
    <location>
        <begin position="210"/>
        <end position="234"/>
    </location>
</feature>
<dbReference type="EMBL" id="CP136896">
    <property type="protein sequence ID" value="WOL14940.1"/>
    <property type="molecule type" value="Genomic_DNA"/>
</dbReference>
<dbReference type="PANTHER" id="PTHR11662">
    <property type="entry name" value="SOLUTE CARRIER FAMILY 17"/>
    <property type="match status" value="1"/>
</dbReference>
<feature type="transmembrane region" description="Helical" evidence="8">
    <location>
        <begin position="500"/>
        <end position="521"/>
    </location>
</feature>
<feature type="transmembrane region" description="Helical" evidence="8">
    <location>
        <begin position="413"/>
        <end position="432"/>
    </location>
</feature>
<dbReference type="InterPro" id="IPR036259">
    <property type="entry name" value="MFS_trans_sf"/>
</dbReference>
<evidence type="ECO:0000313" key="11">
    <source>
        <dbReference type="Proteomes" id="UP001327560"/>
    </source>
</evidence>
<feature type="transmembrane region" description="Helical" evidence="8">
    <location>
        <begin position="438"/>
        <end position="458"/>
    </location>
</feature>
<feature type="compositionally biased region" description="Low complexity" evidence="7">
    <location>
        <begin position="8"/>
        <end position="27"/>
    </location>
</feature>
<feature type="region of interest" description="Disordered" evidence="7">
    <location>
        <begin position="1"/>
        <end position="28"/>
    </location>
</feature>
<evidence type="ECO:0000256" key="1">
    <source>
        <dbReference type="ARBA" id="ARBA00004141"/>
    </source>
</evidence>
<dbReference type="PROSITE" id="PS50850">
    <property type="entry name" value="MFS"/>
    <property type="match status" value="1"/>
</dbReference>
<organism evidence="10 11">
    <name type="scientific">Canna indica</name>
    <name type="common">Indian-shot</name>
    <dbReference type="NCBI Taxonomy" id="4628"/>
    <lineage>
        <taxon>Eukaryota</taxon>
        <taxon>Viridiplantae</taxon>
        <taxon>Streptophyta</taxon>
        <taxon>Embryophyta</taxon>
        <taxon>Tracheophyta</taxon>
        <taxon>Spermatophyta</taxon>
        <taxon>Magnoliopsida</taxon>
        <taxon>Liliopsida</taxon>
        <taxon>Zingiberales</taxon>
        <taxon>Cannaceae</taxon>
        <taxon>Canna</taxon>
    </lineage>
</organism>
<evidence type="ECO:0000256" key="8">
    <source>
        <dbReference type="SAM" id="Phobius"/>
    </source>
</evidence>
<dbReference type="GO" id="GO:0016020">
    <property type="term" value="C:membrane"/>
    <property type="evidence" value="ECO:0007669"/>
    <property type="project" value="UniProtKB-SubCell"/>
</dbReference>
<evidence type="ECO:0000256" key="5">
    <source>
        <dbReference type="ARBA" id="ARBA00024302"/>
    </source>
</evidence>
<dbReference type="Proteomes" id="UP001327560">
    <property type="component" value="Chromosome 7"/>
</dbReference>
<feature type="transmembrane region" description="Helical" evidence="8">
    <location>
        <begin position="337"/>
        <end position="360"/>
    </location>
</feature>
<accession>A0AAQ3QNV4</accession>
<evidence type="ECO:0000256" key="3">
    <source>
        <dbReference type="ARBA" id="ARBA00022989"/>
    </source>
</evidence>
<dbReference type="InterPro" id="IPR044777">
    <property type="entry name" value="SLC17A9-like"/>
</dbReference>
<dbReference type="AlphaFoldDB" id="A0AAQ3QNV4"/>
<dbReference type="SUPFAM" id="SSF103473">
    <property type="entry name" value="MFS general substrate transporter"/>
    <property type="match status" value="1"/>
</dbReference>
<feature type="transmembrane region" description="Helical" evidence="8">
    <location>
        <begin position="154"/>
        <end position="177"/>
    </location>
</feature>
<dbReference type="Pfam" id="PF07690">
    <property type="entry name" value="MFS_1"/>
    <property type="match status" value="1"/>
</dbReference>
<dbReference type="GO" id="GO:0005315">
    <property type="term" value="F:phosphate transmembrane transporter activity"/>
    <property type="evidence" value="ECO:0007669"/>
    <property type="project" value="UniProtKB-ARBA"/>
</dbReference>
<dbReference type="InterPro" id="IPR050382">
    <property type="entry name" value="MFS_Na/Anion_cotransporter"/>
</dbReference>
<dbReference type="InterPro" id="IPR011701">
    <property type="entry name" value="MFS"/>
</dbReference>
<keyword evidence="2 8" id="KW-0812">Transmembrane</keyword>
<keyword evidence="4 8" id="KW-0472">Membrane</keyword>
<evidence type="ECO:0000256" key="7">
    <source>
        <dbReference type="SAM" id="MobiDB-lite"/>
    </source>
</evidence>
<gene>
    <name evidence="10" type="ORF">Cni_G23721</name>
</gene>
<name>A0AAQ3QNV4_9LILI</name>
<proteinExistence type="inferred from homology"/>
<feature type="transmembrane region" description="Helical" evidence="8">
    <location>
        <begin position="184"/>
        <end position="204"/>
    </location>
</feature>
<keyword evidence="3 8" id="KW-1133">Transmembrane helix</keyword>
<dbReference type="Gene3D" id="1.20.1250.20">
    <property type="entry name" value="MFS general substrate transporter like domains"/>
    <property type="match status" value="2"/>
</dbReference>
<feature type="domain" description="Major facilitator superfamily (MFS) profile" evidence="9">
    <location>
        <begin position="119"/>
        <end position="525"/>
    </location>
</feature>
<dbReference type="PANTHER" id="PTHR11662:SF399">
    <property type="entry name" value="FI19708P1-RELATED"/>
    <property type="match status" value="1"/>
</dbReference>
<comment type="similarity">
    <text evidence="6">Belongs to the major facilitator superfamily. Sodium/anion cotransporter (TC 2.A.1.14) family.</text>
</comment>